<organism evidence="2 3">
    <name type="scientific">Bacillus salipaludis</name>
    <dbReference type="NCBI Taxonomy" id="2547811"/>
    <lineage>
        <taxon>Bacteria</taxon>
        <taxon>Bacillati</taxon>
        <taxon>Bacillota</taxon>
        <taxon>Bacilli</taxon>
        <taxon>Bacillales</taxon>
        <taxon>Bacillaceae</taxon>
        <taxon>Bacillus</taxon>
    </lineage>
</organism>
<dbReference type="Proteomes" id="UP001178888">
    <property type="component" value="Unassembled WGS sequence"/>
</dbReference>
<protein>
    <submittedName>
        <fullName evidence="2">Uncharacterized protein</fullName>
    </submittedName>
</protein>
<dbReference type="EMBL" id="JAVGVR010000001">
    <property type="protein sequence ID" value="MDQ6595848.1"/>
    <property type="molecule type" value="Genomic_DNA"/>
</dbReference>
<name>A0AA90R533_9BACI</name>
<dbReference type="AlphaFoldDB" id="A0AA90R533"/>
<evidence type="ECO:0000313" key="3">
    <source>
        <dbReference type="Proteomes" id="UP001178888"/>
    </source>
</evidence>
<evidence type="ECO:0000313" key="2">
    <source>
        <dbReference type="EMBL" id="MDQ6595848.1"/>
    </source>
</evidence>
<feature type="transmembrane region" description="Helical" evidence="1">
    <location>
        <begin position="35"/>
        <end position="52"/>
    </location>
</feature>
<evidence type="ECO:0000256" key="1">
    <source>
        <dbReference type="SAM" id="Phobius"/>
    </source>
</evidence>
<dbReference type="RefSeq" id="WP_308912936.1">
    <property type="nucleotide sequence ID" value="NZ_JAVGVR010000001.1"/>
</dbReference>
<accession>A0AA90R533</accession>
<keyword evidence="1" id="KW-0472">Membrane</keyword>
<keyword evidence="1" id="KW-1133">Transmembrane helix</keyword>
<gene>
    <name evidence="2" type="ORF">RCG21_05480</name>
</gene>
<comment type="caution">
    <text evidence="2">The sequence shown here is derived from an EMBL/GenBank/DDBJ whole genome shotgun (WGS) entry which is preliminary data.</text>
</comment>
<reference evidence="2" key="1">
    <citation type="submission" date="2023-08" db="EMBL/GenBank/DDBJ databases">
        <title>Nitrogen cycling bacteria in agricultural field soils.</title>
        <authorList>
            <person name="Jang J."/>
        </authorList>
    </citation>
    <scope>NUCLEOTIDE SEQUENCE</scope>
    <source>
        <strain evidence="2">PS3-36</strain>
    </source>
</reference>
<sequence>MYWKLRIPLLFLVIGILGGLRDRFPDLFFEGSPNWVRFLFNLLLYLAIFWILEKTKIAEKKIHFAIGILFVLLGMEFKTGLIQK</sequence>
<keyword evidence="1" id="KW-0812">Transmembrane</keyword>
<proteinExistence type="predicted"/>
<keyword evidence="3" id="KW-1185">Reference proteome</keyword>
<feature type="transmembrane region" description="Helical" evidence="1">
    <location>
        <begin position="64"/>
        <end position="82"/>
    </location>
</feature>